<evidence type="ECO:0000256" key="2">
    <source>
        <dbReference type="SAM" id="MobiDB-lite"/>
    </source>
</evidence>
<reference evidence="3 4" key="1">
    <citation type="submission" date="2020-05" db="EMBL/GenBank/DDBJ databases">
        <title>Identification and distribution of gene clusters putatively required for synthesis of sphingolipid metabolism inhibitors in phylogenetically diverse species of the filamentous fungus Fusarium.</title>
        <authorList>
            <person name="Kim H.-S."/>
            <person name="Busman M."/>
            <person name="Brown D.W."/>
            <person name="Divon H."/>
            <person name="Uhlig S."/>
            <person name="Proctor R.H."/>
        </authorList>
    </citation>
    <scope>NUCLEOTIDE SEQUENCE [LARGE SCALE GENOMIC DNA]</scope>
    <source>
        <strain evidence="3 4">NRRL 25196</strain>
    </source>
</reference>
<dbReference type="InterPro" id="IPR029063">
    <property type="entry name" value="SAM-dependent_MTases_sf"/>
</dbReference>
<keyword evidence="3" id="KW-0489">Methyltransferase</keyword>
<evidence type="ECO:0000313" key="3">
    <source>
        <dbReference type="EMBL" id="KAF5566780.1"/>
    </source>
</evidence>
<sequence length="745" mass="84998">MDPDWKEVKQRSMRGRLQSLRLRLMDIANNLENLTTEQLGIHCGAIMEDLSSLSYDCIVESRDRLDEFQFYWRISEIEVLIKFCVDEELEKIDERTENRKPKMVREKRKEMLRDLKFDIPFTEMCFIPFDAYDFFMSLGEAFRDLVVDELRHRAQDDAMLDFQSIKEEPVVEEEQSIKEEEPIKEEEGVNELPRSKLHLPGEFIPNDVLKQRFRDLVVNFDDPSSRWAKQQLDAYHRYLKLPVTDKVASGAVEEYDDCVSMKMPCPPGMSCLLITRSGDWWFPHPVDPSAKKSGSWGNVPNLEVLTMTREQLREDHEFGGDAFKKEIPEVEPRLEKLDIDFDKVVTSQYGFVVAWSTHHAMQAGAKPSKEGRRTSFFLFPIFNSVLDKKYNMSAAPETTQGENAPSQGMLAPTHWENTEAADNSDADSAIGDDAASSTASINSSILEYRTINGRTYHAERGDAQYWASNDNQASEALDIIHHTSTLILDGKLFLAPVKEPSKVLDIGTGTGIWAMDFGDEFPEAEVIGTDISPIQPTWVPPNVKFEIEDFTLDWTFPPNSADFVHLRFLYGSVPDWYALYERAYQVTKPGGWIESHEGDPMGRSDDDSLKPGSAIAEWGKFFHEGGKKLGRVFTPLPDNLQEKGLKAAGFVDIQSKTIKVPVGDWPQDERLKEIGRFTTMSILSDVEGHISFMATLLEGWTQEQVHLYCAQLRRELKSKKPAHAYYLQRIVWGRKPAEGETTATE</sequence>
<dbReference type="GO" id="GO:0032259">
    <property type="term" value="P:methylation"/>
    <property type="evidence" value="ECO:0007669"/>
    <property type="project" value="UniProtKB-KW"/>
</dbReference>
<keyword evidence="3" id="KW-0808">Transferase</keyword>
<dbReference type="GO" id="GO:0008168">
    <property type="term" value="F:methyltransferase activity"/>
    <property type="evidence" value="ECO:0007669"/>
    <property type="project" value="UniProtKB-KW"/>
</dbReference>
<gene>
    <name evidence="3" type="ORF">FNAPI_948</name>
</gene>
<dbReference type="AlphaFoldDB" id="A0A8H5K714"/>
<proteinExistence type="inferred from homology"/>
<comment type="similarity">
    <text evidence="1">Belongs to the methyltransferase superfamily. LaeA methyltransferase family.</text>
</comment>
<evidence type="ECO:0000313" key="4">
    <source>
        <dbReference type="Proteomes" id="UP000574317"/>
    </source>
</evidence>
<dbReference type="SUPFAM" id="SSF53335">
    <property type="entry name" value="S-adenosyl-L-methionine-dependent methyltransferases"/>
    <property type="match status" value="1"/>
</dbReference>
<evidence type="ECO:0000256" key="1">
    <source>
        <dbReference type="ARBA" id="ARBA00038158"/>
    </source>
</evidence>
<name>A0A8H5K714_9HYPO</name>
<dbReference type="PANTHER" id="PTHR43591:SF10">
    <property type="entry name" value="ABC TRANSMEMBRANE TYPE-1 DOMAIN-CONTAINING PROTEIN-RELATED"/>
    <property type="match status" value="1"/>
</dbReference>
<dbReference type="Pfam" id="PF13489">
    <property type="entry name" value="Methyltransf_23"/>
    <property type="match status" value="1"/>
</dbReference>
<organism evidence="3 4">
    <name type="scientific">Fusarium napiforme</name>
    <dbReference type="NCBI Taxonomy" id="42672"/>
    <lineage>
        <taxon>Eukaryota</taxon>
        <taxon>Fungi</taxon>
        <taxon>Dikarya</taxon>
        <taxon>Ascomycota</taxon>
        <taxon>Pezizomycotina</taxon>
        <taxon>Sordariomycetes</taxon>
        <taxon>Hypocreomycetidae</taxon>
        <taxon>Hypocreales</taxon>
        <taxon>Nectriaceae</taxon>
        <taxon>Fusarium</taxon>
        <taxon>Fusarium fujikuroi species complex</taxon>
    </lineage>
</organism>
<dbReference type="EMBL" id="JAAOAO010000036">
    <property type="protein sequence ID" value="KAF5566780.1"/>
    <property type="molecule type" value="Genomic_DNA"/>
</dbReference>
<protein>
    <submittedName>
        <fullName evidence="3">Methyltransferase</fullName>
    </submittedName>
</protein>
<accession>A0A8H5K714</accession>
<dbReference type="Proteomes" id="UP000574317">
    <property type="component" value="Unassembled WGS sequence"/>
</dbReference>
<dbReference type="Gene3D" id="3.40.50.150">
    <property type="entry name" value="Vaccinia Virus protein VP39"/>
    <property type="match status" value="1"/>
</dbReference>
<dbReference type="CDD" id="cd02440">
    <property type="entry name" value="AdoMet_MTases"/>
    <property type="match status" value="1"/>
</dbReference>
<keyword evidence="4" id="KW-1185">Reference proteome</keyword>
<dbReference type="PANTHER" id="PTHR43591">
    <property type="entry name" value="METHYLTRANSFERASE"/>
    <property type="match status" value="1"/>
</dbReference>
<feature type="compositionally biased region" description="Basic and acidic residues" evidence="2">
    <location>
        <begin position="171"/>
        <end position="187"/>
    </location>
</feature>
<feature type="region of interest" description="Disordered" evidence="2">
    <location>
        <begin position="171"/>
        <end position="190"/>
    </location>
</feature>
<comment type="caution">
    <text evidence="3">The sequence shown here is derived from an EMBL/GenBank/DDBJ whole genome shotgun (WGS) entry which is preliminary data.</text>
</comment>